<feature type="region of interest" description="Disordered" evidence="1">
    <location>
        <begin position="51"/>
        <end position="81"/>
    </location>
</feature>
<dbReference type="Proteomes" id="UP000783213">
    <property type="component" value="Unassembled WGS sequence"/>
</dbReference>
<protein>
    <submittedName>
        <fullName evidence="2">Uncharacterized protein</fullName>
    </submittedName>
</protein>
<comment type="caution">
    <text evidence="2">The sequence shown here is derived from an EMBL/GenBank/DDBJ whole genome shotgun (WGS) entry which is preliminary data.</text>
</comment>
<feature type="compositionally biased region" description="Basic and acidic residues" evidence="1">
    <location>
        <begin position="53"/>
        <end position="81"/>
    </location>
</feature>
<evidence type="ECO:0000256" key="1">
    <source>
        <dbReference type="SAM" id="MobiDB-lite"/>
    </source>
</evidence>
<dbReference type="GeneID" id="62229665"/>
<dbReference type="RefSeq" id="XP_038813040.1">
    <property type="nucleotide sequence ID" value="XM_038950511.1"/>
</dbReference>
<evidence type="ECO:0000313" key="3">
    <source>
        <dbReference type="Proteomes" id="UP000783213"/>
    </source>
</evidence>
<dbReference type="EMBL" id="RCSX01000005">
    <property type="protein sequence ID" value="KAF7934846.1"/>
    <property type="molecule type" value="Genomic_DNA"/>
</dbReference>
<evidence type="ECO:0000313" key="2">
    <source>
        <dbReference type="EMBL" id="KAF7934846.1"/>
    </source>
</evidence>
<reference evidence="2 3" key="1">
    <citation type="journal article" date="2020" name="Genome Biol. Evol.">
        <title>Comparative genomics of Sclerotiniaceae.</title>
        <authorList>
            <person name="Valero Jimenez C.A."/>
            <person name="Steentjes M."/>
            <person name="Scholten O.E."/>
            <person name="Van Kan J.A.L."/>
        </authorList>
    </citation>
    <scope>NUCLEOTIDE SEQUENCE [LARGE SCALE GENOMIC DNA]</scope>
    <source>
        <strain evidence="2 3">B1</strain>
    </source>
</reference>
<sequence>MIVINPKRATLRLPASCLPRFLQIFVQTATSNPFDGRLFMLRTAACAAVQETTPKEARPQESRVANERSDGRFLLGDLKRT</sequence>
<name>A0ABQ7IV13_9HELO</name>
<accession>A0ABQ7IV13</accession>
<gene>
    <name evidence="2" type="ORF">EAE98_002891</name>
</gene>
<proteinExistence type="predicted"/>
<keyword evidence="3" id="KW-1185">Reference proteome</keyword>
<organism evidence="2 3">
    <name type="scientific">Botrytis deweyae</name>
    <dbReference type="NCBI Taxonomy" id="2478750"/>
    <lineage>
        <taxon>Eukaryota</taxon>
        <taxon>Fungi</taxon>
        <taxon>Dikarya</taxon>
        <taxon>Ascomycota</taxon>
        <taxon>Pezizomycotina</taxon>
        <taxon>Leotiomycetes</taxon>
        <taxon>Helotiales</taxon>
        <taxon>Sclerotiniaceae</taxon>
        <taxon>Botrytis</taxon>
    </lineage>
</organism>